<protein>
    <recommendedName>
        <fullName evidence="3">BAP29/BAP31 transmembrane domain-containing protein</fullName>
    </recommendedName>
</protein>
<evidence type="ECO:0000256" key="2">
    <source>
        <dbReference type="SAM" id="Phobius"/>
    </source>
</evidence>
<keyword evidence="2" id="KW-0472">Membrane</keyword>
<accession>A0AAW1TGF7</accession>
<dbReference type="EMBL" id="JALJOV010000070">
    <property type="protein sequence ID" value="KAK9867692.1"/>
    <property type="molecule type" value="Genomic_DNA"/>
</dbReference>
<keyword evidence="2" id="KW-0812">Transmembrane</keyword>
<feature type="transmembrane region" description="Helical" evidence="2">
    <location>
        <begin position="47"/>
        <end position="69"/>
    </location>
</feature>
<feature type="domain" description="BAP29/BAP31 transmembrane" evidence="3">
    <location>
        <begin position="8"/>
        <end position="137"/>
    </location>
</feature>
<proteinExistence type="predicted"/>
<sequence length="163" mass="17878">MAGGWKLLVDICLPVPFVLLVLLTLPAPKAFNRSILTLVDRTLGVRFVGLFSLLHVMLVVTGVALLATVKATMEVTSERKNFASDETPNVVANHLAKKWRGERNFWISFICFVLWCLLARLHQIMVHKAQLEDRLKALEGPGPATKPTSMPPPASGSAPKKVA</sequence>
<keyword evidence="5" id="KW-1185">Reference proteome</keyword>
<feature type="region of interest" description="Disordered" evidence="1">
    <location>
        <begin position="138"/>
        <end position="163"/>
    </location>
</feature>
<evidence type="ECO:0000259" key="3">
    <source>
        <dbReference type="Pfam" id="PF05529"/>
    </source>
</evidence>
<keyword evidence="2" id="KW-1133">Transmembrane helix</keyword>
<dbReference type="AlphaFoldDB" id="A0AAW1TGF7"/>
<dbReference type="InterPro" id="IPR040463">
    <property type="entry name" value="BAP29/BAP31_N"/>
</dbReference>
<dbReference type="Pfam" id="PF05529">
    <property type="entry name" value="Bap31"/>
    <property type="match status" value="1"/>
</dbReference>
<dbReference type="Proteomes" id="UP001485043">
    <property type="component" value="Unassembled WGS sequence"/>
</dbReference>
<evidence type="ECO:0000313" key="4">
    <source>
        <dbReference type="EMBL" id="KAK9867692.1"/>
    </source>
</evidence>
<evidence type="ECO:0000256" key="1">
    <source>
        <dbReference type="SAM" id="MobiDB-lite"/>
    </source>
</evidence>
<reference evidence="4 5" key="1">
    <citation type="journal article" date="2024" name="Nat. Commun.">
        <title>Phylogenomics reveals the evolutionary origins of lichenization in chlorophyte algae.</title>
        <authorList>
            <person name="Puginier C."/>
            <person name="Libourel C."/>
            <person name="Otte J."/>
            <person name="Skaloud P."/>
            <person name="Haon M."/>
            <person name="Grisel S."/>
            <person name="Petersen M."/>
            <person name="Berrin J.G."/>
            <person name="Delaux P.M."/>
            <person name="Dal Grande F."/>
            <person name="Keller J."/>
        </authorList>
    </citation>
    <scope>NUCLEOTIDE SEQUENCE [LARGE SCALE GENOMIC DNA]</scope>
    <source>
        <strain evidence="4 5">SAG 2523</strain>
    </source>
</reference>
<feature type="transmembrane region" description="Helical" evidence="2">
    <location>
        <begin position="105"/>
        <end position="125"/>
    </location>
</feature>
<organism evidence="4 5">
    <name type="scientific">Apatococcus fuscideae</name>
    <dbReference type="NCBI Taxonomy" id="2026836"/>
    <lineage>
        <taxon>Eukaryota</taxon>
        <taxon>Viridiplantae</taxon>
        <taxon>Chlorophyta</taxon>
        <taxon>core chlorophytes</taxon>
        <taxon>Trebouxiophyceae</taxon>
        <taxon>Chlorellales</taxon>
        <taxon>Chlorellaceae</taxon>
        <taxon>Apatococcus</taxon>
    </lineage>
</organism>
<name>A0AAW1TGF7_9CHLO</name>
<feature type="transmembrane region" description="Helical" evidence="2">
    <location>
        <begin position="7"/>
        <end position="27"/>
    </location>
</feature>
<comment type="caution">
    <text evidence="4">The sequence shown here is derived from an EMBL/GenBank/DDBJ whole genome shotgun (WGS) entry which is preliminary data.</text>
</comment>
<gene>
    <name evidence="4" type="ORF">WJX84_007779</name>
</gene>
<evidence type="ECO:0000313" key="5">
    <source>
        <dbReference type="Proteomes" id="UP001485043"/>
    </source>
</evidence>